<keyword evidence="4 8" id="KW-0812">Transmembrane</keyword>
<dbReference type="Proteomes" id="UP000046155">
    <property type="component" value="Unassembled WGS sequence"/>
</dbReference>
<feature type="transmembrane region" description="Helical" evidence="8">
    <location>
        <begin position="21"/>
        <end position="39"/>
    </location>
</feature>
<feature type="transmembrane region" description="Helical" evidence="8">
    <location>
        <begin position="415"/>
        <end position="436"/>
    </location>
</feature>
<keyword evidence="2" id="KW-0813">Transport</keyword>
<keyword evidence="5 8" id="KW-1133">Transmembrane helix</keyword>
<feature type="transmembrane region" description="Helical" evidence="8">
    <location>
        <begin position="59"/>
        <end position="79"/>
    </location>
</feature>
<accession>A0A0B7MFF5</accession>
<evidence type="ECO:0000256" key="8">
    <source>
        <dbReference type="SAM" id="Phobius"/>
    </source>
</evidence>
<feature type="transmembrane region" description="Helical" evidence="8">
    <location>
        <begin position="99"/>
        <end position="123"/>
    </location>
</feature>
<keyword evidence="10" id="KW-1185">Reference proteome</keyword>
<dbReference type="NCBIfam" id="TIGR00842">
    <property type="entry name" value="bcct"/>
    <property type="match status" value="1"/>
</dbReference>
<dbReference type="PANTHER" id="PTHR30047">
    <property type="entry name" value="HIGH-AFFINITY CHOLINE TRANSPORT PROTEIN-RELATED"/>
    <property type="match status" value="1"/>
</dbReference>
<evidence type="ECO:0000256" key="1">
    <source>
        <dbReference type="ARBA" id="ARBA00004651"/>
    </source>
</evidence>
<proteinExistence type="predicted"/>
<evidence type="ECO:0000313" key="10">
    <source>
        <dbReference type="Proteomes" id="UP000046155"/>
    </source>
</evidence>
<evidence type="ECO:0000256" key="2">
    <source>
        <dbReference type="ARBA" id="ARBA00022448"/>
    </source>
</evidence>
<dbReference type="RefSeq" id="WP_052835541.1">
    <property type="nucleotide sequence ID" value="NZ_CDRZ01000242.1"/>
</dbReference>
<evidence type="ECO:0000256" key="3">
    <source>
        <dbReference type="ARBA" id="ARBA00022475"/>
    </source>
</evidence>
<evidence type="ECO:0000256" key="7">
    <source>
        <dbReference type="SAM" id="MobiDB-lite"/>
    </source>
</evidence>
<reference evidence="10" key="1">
    <citation type="submission" date="2015-01" db="EMBL/GenBank/DDBJ databases">
        <authorList>
            <person name="Manzoor Shahid"/>
            <person name="Zubair Saima"/>
        </authorList>
    </citation>
    <scope>NUCLEOTIDE SEQUENCE [LARGE SCALE GENOMIC DNA]</scope>
    <source>
        <strain evidence="10">Sp3</strain>
    </source>
</reference>
<dbReference type="EMBL" id="CDRZ01000242">
    <property type="protein sequence ID" value="CEO89329.1"/>
    <property type="molecule type" value="Genomic_DNA"/>
</dbReference>
<dbReference type="OrthoDB" id="9775735at2"/>
<feature type="transmembrane region" description="Helical" evidence="8">
    <location>
        <begin position="482"/>
        <end position="502"/>
    </location>
</feature>
<comment type="subcellular location">
    <subcellularLocation>
        <location evidence="1">Cell membrane</location>
        <topology evidence="1">Multi-pass membrane protein</topology>
    </subcellularLocation>
</comment>
<dbReference type="GO" id="GO:0022857">
    <property type="term" value="F:transmembrane transporter activity"/>
    <property type="evidence" value="ECO:0007669"/>
    <property type="project" value="InterPro"/>
</dbReference>
<evidence type="ECO:0000256" key="6">
    <source>
        <dbReference type="ARBA" id="ARBA00023136"/>
    </source>
</evidence>
<feature type="transmembrane region" description="Helical" evidence="8">
    <location>
        <begin position="325"/>
        <end position="342"/>
    </location>
</feature>
<keyword evidence="3" id="KW-1003">Cell membrane</keyword>
<feature type="transmembrane region" description="Helical" evidence="8">
    <location>
        <begin position="147"/>
        <end position="170"/>
    </location>
</feature>
<dbReference type="PANTHER" id="PTHR30047:SF11">
    <property type="entry name" value="L-CARNITINE_GAMMA-BUTYROBETAINE ANTIPORTER"/>
    <property type="match status" value="1"/>
</dbReference>
<dbReference type="GO" id="GO:0005886">
    <property type="term" value="C:plasma membrane"/>
    <property type="evidence" value="ECO:0007669"/>
    <property type="project" value="UniProtKB-SubCell"/>
</dbReference>
<dbReference type="Pfam" id="PF02028">
    <property type="entry name" value="BCCT"/>
    <property type="match status" value="1"/>
</dbReference>
<feature type="transmembrane region" description="Helical" evidence="8">
    <location>
        <begin position="457"/>
        <end position="476"/>
    </location>
</feature>
<evidence type="ECO:0000256" key="4">
    <source>
        <dbReference type="ARBA" id="ARBA00022692"/>
    </source>
</evidence>
<sequence>MAESNNTATNEPKRKLQIEPWMFWPPLILLILFSAFVISDPARGNAVMKKGFDFLSGPLGWSYGWFFLIVMGILIYLIFSKYGSMRLGGEKPEFSTFTWLVMLFTAATGGALLYWGTIEYFYYVSAPPFGAKPFSLAAQEWASSYGLFHWGFITNSLYALCGVLFGYFIFVKKMDVFRPSVACHAVLGDRVYGWLGKVIDIFYVIALVAGVGTSIGLATPLAGHLIAKYFHLEYNLTMDIVLIIIWSVIIAIAVYSGLQKGIKYMGLARIWLSFIVIGVVLVVGPTSFMLNNFTDAIGTILQNFGKMALHTDPLQTTGFPQAWTIFYYAWYLTYAIYMGIYYARISRGRTVREVALGCVGAASFGAWMFFAVLGNYATDIFNKGVLPVVDIMNSAGDSAAIVQIWSTLPWPAVTLFIFLALAFVSTVTLLNGGAYTCAMATMKNMRSDEEPAGWTRIFWSLAIGAVTLSLMIAGGLKPLQMFVVVSSFPMMIVATIILISFFKESKKGWGDSHSWGEKHAWESESS</sequence>
<feature type="region of interest" description="Disordered" evidence="7">
    <location>
        <begin position="507"/>
        <end position="526"/>
    </location>
</feature>
<evidence type="ECO:0000313" key="9">
    <source>
        <dbReference type="EMBL" id="CEO89329.1"/>
    </source>
</evidence>
<keyword evidence="6 8" id="KW-0472">Membrane</keyword>
<gene>
    <name evidence="9" type="ORF">SSCH_450002</name>
</gene>
<dbReference type="InterPro" id="IPR000060">
    <property type="entry name" value="BCCT_transptr"/>
</dbReference>
<feature type="transmembrane region" description="Helical" evidence="8">
    <location>
        <begin position="238"/>
        <end position="258"/>
    </location>
</feature>
<name>A0A0B7MFF5_9FIRM</name>
<protein>
    <submittedName>
        <fullName evidence="9">Choline/carnitine/betaine transport</fullName>
    </submittedName>
</protein>
<feature type="transmembrane region" description="Helical" evidence="8">
    <location>
        <begin position="270"/>
        <end position="290"/>
    </location>
</feature>
<organism evidence="9 10">
    <name type="scientific">Syntrophaceticus schinkii</name>
    <dbReference type="NCBI Taxonomy" id="499207"/>
    <lineage>
        <taxon>Bacteria</taxon>
        <taxon>Bacillati</taxon>
        <taxon>Bacillota</taxon>
        <taxon>Clostridia</taxon>
        <taxon>Thermoanaerobacterales</taxon>
        <taxon>Thermoanaerobacterales Family III. Incertae Sedis</taxon>
        <taxon>Syntrophaceticus</taxon>
    </lineage>
</organism>
<evidence type="ECO:0000256" key="5">
    <source>
        <dbReference type="ARBA" id="ARBA00022989"/>
    </source>
</evidence>
<feature type="transmembrane region" description="Helical" evidence="8">
    <location>
        <begin position="354"/>
        <end position="377"/>
    </location>
</feature>
<dbReference type="AlphaFoldDB" id="A0A0B7MFF5"/>
<dbReference type="NCBIfam" id="NF002887">
    <property type="entry name" value="PRK03356.1"/>
    <property type="match status" value="1"/>
</dbReference>
<feature type="transmembrane region" description="Helical" evidence="8">
    <location>
        <begin position="201"/>
        <end position="226"/>
    </location>
</feature>